<dbReference type="STRING" id="180332.GCA_000797495_03464"/>
<gene>
    <name evidence="1" type="ORF">DSM106044_04888</name>
</gene>
<dbReference type="InterPro" id="IPR015942">
    <property type="entry name" value="Asp/Glu/hydantoin_racemase"/>
</dbReference>
<dbReference type="Pfam" id="PF01177">
    <property type="entry name" value="Asp_Glu_race"/>
    <property type="match status" value="1"/>
</dbReference>
<dbReference type="Proteomes" id="UP000306509">
    <property type="component" value="Unassembled WGS sequence"/>
</dbReference>
<keyword evidence="2" id="KW-1185">Reference proteome</keyword>
<evidence type="ECO:0000313" key="2">
    <source>
        <dbReference type="Proteomes" id="UP000306509"/>
    </source>
</evidence>
<dbReference type="EMBL" id="QGQD01000097">
    <property type="protein sequence ID" value="TLC98372.1"/>
    <property type="molecule type" value="Genomic_DNA"/>
</dbReference>
<evidence type="ECO:0000313" key="1">
    <source>
        <dbReference type="EMBL" id="TLC98372.1"/>
    </source>
</evidence>
<organism evidence="1 2">
    <name type="scientific">Robinsoniella peoriensis</name>
    <dbReference type="NCBI Taxonomy" id="180332"/>
    <lineage>
        <taxon>Bacteria</taxon>
        <taxon>Bacillati</taxon>
        <taxon>Bacillota</taxon>
        <taxon>Clostridia</taxon>
        <taxon>Lachnospirales</taxon>
        <taxon>Lachnospiraceae</taxon>
        <taxon>Robinsoniella</taxon>
    </lineage>
</organism>
<reference evidence="1 2" key="1">
    <citation type="journal article" date="2019" name="Anaerobe">
        <title>Detection of Robinsoniella peoriensis in multiple bone samples of a trauma patient.</title>
        <authorList>
            <person name="Schrottner P."/>
            <person name="Hartwich K."/>
            <person name="Bunk B."/>
            <person name="Schober I."/>
            <person name="Helbig S."/>
            <person name="Rudolph W.W."/>
            <person name="Gunzer F."/>
        </authorList>
    </citation>
    <scope>NUCLEOTIDE SEQUENCE [LARGE SCALE GENOMIC DNA]</scope>
    <source>
        <strain evidence="1 2">DSM 106044</strain>
    </source>
</reference>
<accession>A0A4U8Q360</accession>
<dbReference type="Gene3D" id="3.40.50.1860">
    <property type="match status" value="2"/>
</dbReference>
<protein>
    <submittedName>
        <fullName evidence="1">Asp/Glu/Hydantoin racemase</fullName>
    </submittedName>
</protein>
<dbReference type="InterPro" id="IPR001920">
    <property type="entry name" value="Asp/Glu_race"/>
</dbReference>
<dbReference type="GO" id="GO:0047661">
    <property type="term" value="F:amino-acid racemase activity"/>
    <property type="evidence" value="ECO:0007669"/>
    <property type="project" value="InterPro"/>
</dbReference>
<proteinExistence type="predicted"/>
<dbReference type="AlphaFoldDB" id="A0A4U8Q360"/>
<comment type="caution">
    <text evidence="1">The sequence shown here is derived from an EMBL/GenBank/DDBJ whole genome shotgun (WGS) entry which is preliminary data.</text>
</comment>
<name>A0A4U8Q360_9FIRM</name>
<sequence>MEFTMKKIGVIHTTKATVDSLTAQIKSIMEDAEVYNILDDSILRDMADERDTELVRWRWLEYAKVLEKMDMDIILSACSTVGEFAEEADRVLGVPVLRIDEAMAEKAVSEGEKIGVFATLNTTLNPTVNLIERKAREAGKAVCVRSVLVEGAYDALMSQNKALHDRKIADAVEEYLGEVDVIVLAQASMASAVTAKEDMDQNRILTSPALGVDKLKSMICDIQTVKTNRSKNKTE</sequence>